<feature type="non-terminal residue" evidence="2">
    <location>
        <position position="140"/>
    </location>
</feature>
<proteinExistence type="predicted"/>
<evidence type="ECO:0000313" key="3">
    <source>
        <dbReference type="Proteomes" id="UP000789396"/>
    </source>
</evidence>
<organism evidence="2 3">
    <name type="scientific">Racocetra fulgida</name>
    <dbReference type="NCBI Taxonomy" id="60492"/>
    <lineage>
        <taxon>Eukaryota</taxon>
        <taxon>Fungi</taxon>
        <taxon>Fungi incertae sedis</taxon>
        <taxon>Mucoromycota</taxon>
        <taxon>Glomeromycotina</taxon>
        <taxon>Glomeromycetes</taxon>
        <taxon>Diversisporales</taxon>
        <taxon>Gigasporaceae</taxon>
        <taxon>Racocetra</taxon>
    </lineage>
</organism>
<keyword evidence="3" id="KW-1185">Reference proteome</keyword>
<gene>
    <name evidence="2" type="ORF">RFULGI_LOCUS18360</name>
</gene>
<dbReference type="AlphaFoldDB" id="A0A9N9K2A6"/>
<name>A0A9N9K2A6_9GLOM</name>
<evidence type="ECO:0000256" key="1">
    <source>
        <dbReference type="SAM" id="MobiDB-lite"/>
    </source>
</evidence>
<comment type="caution">
    <text evidence="2">The sequence shown here is derived from an EMBL/GenBank/DDBJ whole genome shotgun (WGS) entry which is preliminary data.</text>
</comment>
<dbReference type="Proteomes" id="UP000789396">
    <property type="component" value="Unassembled WGS sequence"/>
</dbReference>
<reference evidence="2" key="1">
    <citation type="submission" date="2021-06" db="EMBL/GenBank/DDBJ databases">
        <authorList>
            <person name="Kallberg Y."/>
            <person name="Tangrot J."/>
            <person name="Rosling A."/>
        </authorList>
    </citation>
    <scope>NUCLEOTIDE SEQUENCE</scope>
    <source>
        <strain evidence="2">IN212</strain>
    </source>
</reference>
<accession>A0A9N9K2A6</accession>
<feature type="region of interest" description="Disordered" evidence="1">
    <location>
        <begin position="75"/>
        <end position="140"/>
    </location>
</feature>
<feature type="compositionally biased region" description="Polar residues" evidence="1">
    <location>
        <begin position="80"/>
        <end position="125"/>
    </location>
</feature>
<evidence type="ECO:0000313" key="2">
    <source>
        <dbReference type="EMBL" id="CAG8807223.1"/>
    </source>
</evidence>
<protein>
    <submittedName>
        <fullName evidence="2">5601_t:CDS:1</fullName>
    </submittedName>
</protein>
<dbReference type="EMBL" id="CAJVPZ010079769">
    <property type="protein sequence ID" value="CAG8807223.1"/>
    <property type="molecule type" value="Genomic_DNA"/>
</dbReference>
<sequence length="140" mass="16416">GIRSYSKPTDDQWLNSVASLIPFATIEEDLEEYYNYLGESYIIYKSEEDNLNTEITATSNNSIINDVSQHKLLKTRKTIKQSQSRSTKAKISSSKYQQSNLQQNQFYNTRENRLYNTQENRSYNTQEDHIYNSVEKPIPK</sequence>
<feature type="non-terminal residue" evidence="2">
    <location>
        <position position="1"/>
    </location>
</feature>
<dbReference type="OrthoDB" id="10438546at2759"/>